<evidence type="ECO:0000256" key="2">
    <source>
        <dbReference type="ARBA" id="ARBA00009399"/>
    </source>
</evidence>
<protein>
    <submittedName>
        <fullName evidence="8">GtrA family protein</fullName>
    </submittedName>
</protein>
<keyword evidence="9" id="KW-1185">Reference proteome</keyword>
<name>A0ABW1G776_9ACTN</name>
<keyword evidence="5 6" id="KW-0472">Membrane</keyword>
<comment type="caution">
    <text evidence="8">The sequence shown here is derived from an EMBL/GenBank/DDBJ whole genome shotgun (WGS) entry which is preliminary data.</text>
</comment>
<feature type="transmembrane region" description="Helical" evidence="6">
    <location>
        <begin position="26"/>
        <end position="44"/>
    </location>
</feature>
<keyword evidence="3 6" id="KW-0812">Transmembrane</keyword>
<accession>A0ABW1G776</accession>
<gene>
    <name evidence="8" type="ORF">ACFP3V_19660</name>
</gene>
<dbReference type="Proteomes" id="UP001596174">
    <property type="component" value="Unassembled WGS sequence"/>
</dbReference>
<keyword evidence="4 6" id="KW-1133">Transmembrane helix</keyword>
<comment type="similarity">
    <text evidence="2">Belongs to the GtrA family.</text>
</comment>
<dbReference type="Pfam" id="PF04138">
    <property type="entry name" value="GtrA_DPMS_TM"/>
    <property type="match status" value="1"/>
</dbReference>
<proteinExistence type="inferred from homology"/>
<feature type="transmembrane region" description="Helical" evidence="6">
    <location>
        <begin position="56"/>
        <end position="74"/>
    </location>
</feature>
<dbReference type="PANTHER" id="PTHR38459:SF1">
    <property type="entry name" value="PROPHAGE BACTOPRENOL-LINKED GLUCOSE TRANSLOCASE HOMOLOG"/>
    <property type="match status" value="1"/>
</dbReference>
<evidence type="ECO:0000256" key="4">
    <source>
        <dbReference type="ARBA" id="ARBA00022989"/>
    </source>
</evidence>
<dbReference type="PANTHER" id="PTHR38459">
    <property type="entry name" value="PROPHAGE BACTOPRENOL-LINKED GLUCOSE TRANSLOCASE HOMOLOG"/>
    <property type="match status" value="1"/>
</dbReference>
<dbReference type="InterPro" id="IPR051401">
    <property type="entry name" value="GtrA_CellWall_Glycosyl"/>
</dbReference>
<evidence type="ECO:0000313" key="9">
    <source>
        <dbReference type="Proteomes" id="UP001596174"/>
    </source>
</evidence>
<dbReference type="RefSeq" id="WP_380585206.1">
    <property type="nucleotide sequence ID" value="NZ_JBHSQJ010000082.1"/>
</dbReference>
<evidence type="ECO:0000313" key="8">
    <source>
        <dbReference type="EMBL" id="MFC5909422.1"/>
    </source>
</evidence>
<sequence length="171" mass="18594">MSPTPPQASAPASGVISRLATEVAKFGVVGLIGVLVNLGAFAVLQDFMQTGRANALSTAISIATNYVGYRYWVYRDADRKTRTREISLFLVFSLIGAVIQVGVVYASKYWLGLDTKLELMFAAVAGIGLATVFRFIAYRTWVFRILPAEQAVEAAEQILAKESAKQPATKR</sequence>
<feature type="transmembrane region" description="Helical" evidence="6">
    <location>
        <begin position="86"/>
        <end position="107"/>
    </location>
</feature>
<organism evidence="8 9">
    <name type="scientific">Streptacidiphilus monticola</name>
    <dbReference type="NCBI Taxonomy" id="2161674"/>
    <lineage>
        <taxon>Bacteria</taxon>
        <taxon>Bacillati</taxon>
        <taxon>Actinomycetota</taxon>
        <taxon>Actinomycetes</taxon>
        <taxon>Kitasatosporales</taxon>
        <taxon>Streptomycetaceae</taxon>
        <taxon>Streptacidiphilus</taxon>
    </lineage>
</organism>
<evidence type="ECO:0000256" key="5">
    <source>
        <dbReference type="ARBA" id="ARBA00023136"/>
    </source>
</evidence>
<evidence type="ECO:0000256" key="1">
    <source>
        <dbReference type="ARBA" id="ARBA00004141"/>
    </source>
</evidence>
<feature type="transmembrane region" description="Helical" evidence="6">
    <location>
        <begin position="119"/>
        <end position="137"/>
    </location>
</feature>
<feature type="domain" description="GtrA/DPMS transmembrane" evidence="7">
    <location>
        <begin position="25"/>
        <end position="143"/>
    </location>
</feature>
<comment type="subcellular location">
    <subcellularLocation>
        <location evidence="1">Membrane</location>
        <topology evidence="1">Multi-pass membrane protein</topology>
    </subcellularLocation>
</comment>
<reference evidence="9" key="1">
    <citation type="journal article" date="2019" name="Int. J. Syst. Evol. Microbiol.">
        <title>The Global Catalogue of Microorganisms (GCM) 10K type strain sequencing project: providing services to taxonomists for standard genome sequencing and annotation.</title>
        <authorList>
            <consortium name="The Broad Institute Genomics Platform"/>
            <consortium name="The Broad Institute Genome Sequencing Center for Infectious Disease"/>
            <person name="Wu L."/>
            <person name="Ma J."/>
        </authorList>
    </citation>
    <scope>NUCLEOTIDE SEQUENCE [LARGE SCALE GENOMIC DNA]</scope>
    <source>
        <strain evidence="9">JCM 4816</strain>
    </source>
</reference>
<dbReference type="EMBL" id="JBHSQJ010000082">
    <property type="protein sequence ID" value="MFC5909422.1"/>
    <property type="molecule type" value="Genomic_DNA"/>
</dbReference>
<dbReference type="InterPro" id="IPR007267">
    <property type="entry name" value="GtrA_DPMS_TM"/>
</dbReference>
<evidence type="ECO:0000259" key="7">
    <source>
        <dbReference type="Pfam" id="PF04138"/>
    </source>
</evidence>
<evidence type="ECO:0000256" key="6">
    <source>
        <dbReference type="SAM" id="Phobius"/>
    </source>
</evidence>
<evidence type="ECO:0000256" key="3">
    <source>
        <dbReference type="ARBA" id="ARBA00022692"/>
    </source>
</evidence>